<dbReference type="PANTHER" id="PTHR13375:SF3">
    <property type="entry name" value="THO COMPLEX SUBUNIT 5 HOMOLOG"/>
    <property type="match status" value="1"/>
</dbReference>
<evidence type="ECO:0000313" key="4">
    <source>
        <dbReference type="Proteomes" id="UP000694941"/>
    </source>
</evidence>
<keyword evidence="3" id="KW-0539">Nucleus</keyword>
<dbReference type="InterPro" id="IPR019163">
    <property type="entry name" value="THO_Thoc5"/>
</dbReference>
<evidence type="ECO:0000256" key="3">
    <source>
        <dbReference type="ARBA" id="ARBA00023242"/>
    </source>
</evidence>
<accession>A0ABM1BXT2</accession>
<reference evidence="5" key="1">
    <citation type="submission" date="2025-08" db="UniProtKB">
        <authorList>
            <consortium name="RefSeq"/>
        </authorList>
    </citation>
    <scope>IDENTIFICATION</scope>
    <source>
        <tissue evidence="5">Muscle</tissue>
    </source>
</reference>
<evidence type="ECO:0000256" key="1">
    <source>
        <dbReference type="ARBA" id="ARBA00004123"/>
    </source>
</evidence>
<name>A0ABM1BXT2_LIMPO</name>
<comment type="subcellular location">
    <subcellularLocation>
        <location evidence="1">Nucleus</location>
    </subcellularLocation>
</comment>
<dbReference type="PANTHER" id="PTHR13375">
    <property type="entry name" value="FMS INTERACTING PROTEIN"/>
    <property type="match status" value="1"/>
</dbReference>
<gene>
    <name evidence="5" type="primary">LOC106474574</name>
</gene>
<dbReference type="GeneID" id="106474574"/>
<dbReference type="Proteomes" id="UP000694941">
    <property type="component" value="Unplaced"/>
</dbReference>
<evidence type="ECO:0000256" key="2">
    <source>
        <dbReference type="ARBA" id="ARBA00008044"/>
    </source>
</evidence>
<comment type="similarity">
    <text evidence="2">Belongs to the THOC5 family.</text>
</comment>
<organism evidence="4 5">
    <name type="scientific">Limulus polyphemus</name>
    <name type="common">Atlantic horseshoe crab</name>
    <dbReference type="NCBI Taxonomy" id="6850"/>
    <lineage>
        <taxon>Eukaryota</taxon>
        <taxon>Metazoa</taxon>
        <taxon>Ecdysozoa</taxon>
        <taxon>Arthropoda</taxon>
        <taxon>Chelicerata</taxon>
        <taxon>Merostomata</taxon>
        <taxon>Xiphosura</taxon>
        <taxon>Limulidae</taxon>
        <taxon>Limulus</taxon>
    </lineage>
</organism>
<proteinExistence type="inferred from homology"/>
<keyword evidence="4" id="KW-1185">Reference proteome</keyword>
<protein>
    <submittedName>
        <fullName evidence="5">THO complex subunit 5 homolog</fullName>
    </submittedName>
</protein>
<sequence>MYSEVELYSSLSARYKLVRCYNCCTRIEDIHQIIEEAGYPYHWVQRVAGLEFLYVPNDVYPHVTPKVNNFTSSSHMDQTIKAIRSRLSARLSLYKLLLSLEQLNVPVLPEISALYPHKVIAKLKEWSKIPWSDIKEKEDCMELLELGVISEEWMSFRTVVERGSATLWALVLVPPNYPERASLFLLSLDWKQLRTSRTDKALQELEHEINMSVVNFIPQKVRYNLLACQLHHLLVGFDVYLETDPDATEGPKEFSQGKIFLRIARGRDRRRPYKYVAKLGLFTHR</sequence>
<dbReference type="RefSeq" id="XP_013790715.2">
    <property type="nucleotide sequence ID" value="XM_013935261.2"/>
</dbReference>
<evidence type="ECO:0000313" key="5">
    <source>
        <dbReference type="RefSeq" id="XP_013790715.2"/>
    </source>
</evidence>